<evidence type="ECO:0000313" key="2">
    <source>
        <dbReference type="Proteomes" id="UP000003303"/>
    </source>
</evidence>
<protein>
    <recommendedName>
        <fullName evidence="3">DUF4248 domain-containing protein</fullName>
    </recommendedName>
</protein>
<name>C2MCH0_9PORP</name>
<reference evidence="1 2" key="1">
    <citation type="submission" date="2009-04" db="EMBL/GenBank/DDBJ databases">
        <authorList>
            <person name="Sebastian Y."/>
            <person name="Madupu R."/>
            <person name="Durkin A.S."/>
            <person name="Torralba M."/>
            <person name="Methe B."/>
            <person name="Sutton G.G."/>
            <person name="Strausberg R.L."/>
            <person name="Nelson K.E."/>
        </authorList>
    </citation>
    <scope>NUCLEOTIDE SEQUENCE [LARGE SCALE GENOMIC DNA]</scope>
    <source>
        <strain evidence="1 2">60-3</strain>
    </source>
</reference>
<proteinExistence type="predicted"/>
<dbReference type="InterPro" id="IPR025342">
    <property type="entry name" value="DUF4248"/>
</dbReference>
<dbReference type="eggNOG" id="ENOG502ZMNR">
    <property type="taxonomic scope" value="Bacteria"/>
</dbReference>
<organism evidence="1 2">
    <name type="scientific">Porphyromonas uenonis 60-3</name>
    <dbReference type="NCBI Taxonomy" id="596327"/>
    <lineage>
        <taxon>Bacteria</taxon>
        <taxon>Pseudomonadati</taxon>
        <taxon>Bacteroidota</taxon>
        <taxon>Bacteroidia</taxon>
        <taxon>Bacteroidales</taxon>
        <taxon>Porphyromonadaceae</taxon>
        <taxon>Porphyromonas</taxon>
    </lineage>
</organism>
<dbReference type="AlphaFoldDB" id="C2MCH0"/>
<dbReference type="Proteomes" id="UP000003303">
    <property type="component" value="Unassembled WGS sequence"/>
</dbReference>
<gene>
    <name evidence="1" type="ORF">PORUE0001_1285</name>
</gene>
<evidence type="ECO:0008006" key="3">
    <source>
        <dbReference type="Google" id="ProtNLM"/>
    </source>
</evidence>
<keyword evidence="2" id="KW-1185">Reference proteome</keyword>
<dbReference type="EMBL" id="ACLR01000176">
    <property type="protein sequence ID" value="EEK16561.1"/>
    <property type="molecule type" value="Genomic_DNA"/>
</dbReference>
<comment type="caution">
    <text evidence="1">The sequence shown here is derived from an EMBL/GenBank/DDBJ whole genome shotgun (WGS) entry which is preliminary data.</text>
</comment>
<evidence type="ECO:0000313" key="1">
    <source>
        <dbReference type="EMBL" id="EEK16561.1"/>
    </source>
</evidence>
<dbReference type="Pfam" id="PF14053">
    <property type="entry name" value="DUF4248"/>
    <property type="match status" value="1"/>
</dbReference>
<accession>C2MCH0</accession>
<sequence length="70" mass="8174">MQELAMRYFPDVLPSSATRHLRHLIRGDSELLEKLSKIGYRSGCRSYTPAMVHLIVRYLGHPQHYIYADD</sequence>